<evidence type="ECO:0000256" key="3">
    <source>
        <dbReference type="ARBA" id="ARBA00013266"/>
    </source>
</evidence>
<evidence type="ECO:0000256" key="6">
    <source>
        <dbReference type="ARBA" id="ARBA00022679"/>
    </source>
</evidence>
<evidence type="ECO:0000256" key="10">
    <source>
        <dbReference type="PIRNR" id="PIRNR000441"/>
    </source>
</evidence>
<evidence type="ECO:0000256" key="11">
    <source>
        <dbReference type="SAM" id="Coils"/>
    </source>
</evidence>
<accession>A0ABX7FX72</accession>
<dbReference type="InterPro" id="IPR045304">
    <property type="entry name" value="LbH_SAT"/>
</dbReference>
<dbReference type="CDD" id="cd03354">
    <property type="entry name" value="LbH_SAT"/>
    <property type="match status" value="1"/>
</dbReference>
<keyword evidence="13" id="KW-1185">Reference proteome</keyword>
<evidence type="ECO:0000256" key="9">
    <source>
        <dbReference type="ARBA" id="ARBA00049486"/>
    </source>
</evidence>
<protein>
    <recommendedName>
        <fullName evidence="4 10">Serine acetyltransferase</fullName>
        <ecNumber evidence="3 10">2.3.1.30</ecNumber>
    </recommendedName>
</protein>
<dbReference type="Pfam" id="PF00132">
    <property type="entry name" value="Hexapep"/>
    <property type="match status" value="1"/>
</dbReference>
<dbReference type="Proteomes" id="UP000596248">
    <property type="component" value="Chromosome"/>
</dbReference>
<gene>
    <name evidence="12" type="primary">cysE</name>
    <name evidence="12" type="ORF">JNE38_01305</name>
</gene>
<dbReference type="RefSeq" id="WP_203357378.1">
    <property type="nucleotide sequence ID" value="NZ_CP069127.1"/>
</dbReference>
<dbReference type="PANTHER" id="PTHR42811">
    <property type="entry name" value="SERINE ACETYLTRANSFERASE"/>
    <property type="match status" value="1"/>
</dbReference>
<keyword evidence="8 10" id="KW-0012">Acyltransferase</keyword>
<evidence type="ECO:0000256" key="7">
    <source>
        <dbReference type="ARBA" id="ARBA00023192"/>
    </source>
</evidence>
<dbReference type="InterPro" id="IPR042122">
    <property type="entry name" value="Ser_AcTrfase_N_sf"/>
</dbReference>
<keyword evidence="5" id="KW-0028">Amino-acid biosynthesis</keyword>
<dbReference type="EC" id="2.3.1.30" evidence="3 10"/>
<dbReference type="GO" id="GO:0009001">
    <property type="term" value="F:serine O-acetyltransferase activity"/>
    <property type="evidence" value="ECO:0007669"/>
    <property type="project" value="UniProtKB-EC"/>
</dbReference>
<dbReference type="Gene3D" id="2.160.10.10">
    <property type="entry name" value="Hexapeptide repeat proteins"/>
    <property type="match status" value="1"/>
</dbReference>
<dbReference type="Gene3D" id="1.10.3130.10">
    <property type="entry name" value="serine acetyltransferase, domain 1"/>
    <property type="match status" value="1"/>
</dbReference>
<keyword evidence="7" id="KW-0198">Cysteine biosynthesis</keyword>
<dbReference type="InterPro" id="IPR011004">
    <property type="entry name" value="Trimer_LpxA-like_sf"/>
</dbReference>
<keyword evidence="11" id="KW-0175">Coiled coil</keyword>
<evidence type="ECO:0000313" key="12">
    <source>
        <dbReference type="EMBL" id="QRG70406.1"/>
    </source>
</evidence>
<name>A0ABX7FX72_BRECH</name>
<evidence type="ECO:0000256" key="4">
    <source>
        <dbReference type="ARBA" id="ARBA00018522"/>
    </source>
</evidence>
<dbReference type="SUPFAM" id="SSF51161">
    <property type="entry name" value="Trimeric LpxA-like enzymes"/>
    <property type="match status" value="1"/>
</dbReference>
<dbReference type="EMBL" id="CP069127">
    <property type="protein sequence ID" value="QRG70406.1"/>
    <property type="molecule type" value="Genomic_DNA"/>
</dbReference>
<dbReference type="InterPro" id="IPR053376">
    <property type="entry name" value="Serine_acetyltransferase"/>
</dbReference>
<evidence type="ECO:0000256" key="1">
    <source>
        <dbReference type="ARBA" id="ARBA00004876"/>
    </source>
</evidence>
<evidence type="ECO:0000256" key="8">
    <source>
        <dbReference type="ARBA" id="ARBA00023315"/>
    </source>
</evidence>
<dbReference type="NCBIfam" id="TIGR01172">
    <property type="entry name" value="cysE"/>
    <property type="match status" value="1"/>
</dbReference>
<comment type="similarity">
    <text evidence="2 10">Belongs to the transferase hexapeptide repeat family.</text>
</comment>
<feature type="coiled-coil region" evidence="11">
    <location>
        <begin position="192"/>
        <end position="219"/>
    </location>
</feature>
<comment type="catalytic activity">
    <reaction evidence="9 10">
        <text>L-serine + acetyl-CoA = O-acetyl-L-serine + CoA</text>
        <dbReference type="Rhea" id="RHEA:24560"/>
        <dbReference type="ChEBI" id="CHEBI:33384"/>
        <dbReference type="ChEBI" id="CHEBI:57287"/>
        <dbReference type="ChEBI" id="CHEBI:57288"/>
        <dbReference type="ChEBI" id="CHEBI:58340"/>
        <dbReference type="EC" id="2.3.1.30"/>
    </reaction>
</comment>
<dbReference type="PIRSF" id="PIRSF000441">
    <property type="entry name" value="CysE"/>
    <property type="match status" value="1"/>
</dbReference>
<evidence type="ECO:0000256" key="2">
    <source>
        <dbReference type="ARBA" id="ARBA00007274"/>
    </source>
</evidence>
<evidence type="ECO:0000256" key="5">
    <source>
        <dbReference type="ARBA" id="ARBA00022605"/>
    </source>
</evidence>
<organism evidence="12 13">
    <name type="scientific">Brevibacillus choshinensis</name>
    <dbReference type="NCBI Taxonomy" id="54911"/>
    <lineage>
        <taxon>Bacteria</taxon>
        <taxon>Bacillati</taxon>
        <taxon>Bacillota</taxon>
        <taxon>Bacilli</taxon>
        <taxon>Bacillales</taxon>
        <taxon>Paenibacillaceae</taxon>
        <taxon>Brevibacillus</taxon>
    </lineage>
</organism>
<dbReference type="NCBIfam" id="NF041874">
    <property type="entry name" value="EPS_EpsC"/>
    <property type="match status" value="1"/>
</dbReference>
<sequence length="221" mass="24344">MFAQLRDDIQVVFERDPAARSTLEVVMTYSGLHAIWGHRIAHKLWKAQWCTLARAVSQLFRFFTGIEIHPGATIGRGLFIDHGMGVVIGETCEIGDNVTIYQGVTLGGTGKEKGKRHPTVGNDVIIATGAKVLGSFKIGDNSKIGAGAVVLQEVPPNSTVVGIKARIVIQDGKRVKCDLDHVNLPDPVADTIRQMQREIDHLRKELELLREDKKTHEHSVD</sequence>
<reference evidence="12 13" key="1">
    <citation type="submission" date="2021-01" db="EMBL/GenBank/DDBJ databases">
        <title>Identification of strong promoters based on the transcriptome of Brevibacillus choshinensis.</title>
        <authorList>
            <person name="Yao D."/>
            <person name="Zhang K."/>
            <person name="Wu J."/>
        </authorList>
    </citation>
    <scope>NUCLEOTIDE SEQUENCE [LARGE SCALE GENOMIC DNA]</scope>
    <source>
        <strain evidence="12 13">HPD31-SP3</strain>
    </source>
</reference>
<keyword evidence="6 10" id="KW-0808">Transferase</keyword>
<evidence type="ECO:0000313" key="13">
    <source>
        <dbReference type="Proteomes" id="UP000596248"/>
    </source>
</evidence>
<dbReference type="InterPro" id="IPR001451">
    <property type="entry name" value="Hexapep"/>
</dbReference>
<proteinExistence type="inferred from homology"/>
<comment type="pathway">
    <text evidence="1">Amino-acid biosynthesis; L-cysteine biosynthesis; L-cysteine from L-serine: step 1/2.</text>
</comment>
<dbReference type="InterPro" id="IPR005881">
    <property type="entry name" value="Ser_O-AcTrfase"/>
</dbReference>